<evidence type="ECO:0000256" key="1">
    <source>
        <dbReference type="ARBA" id="ARBA00004651"/>
    </source>
</evidence>
<dbReference type="GO" id="GO:0005886">
    <property type="term" value="C:plasma membrane"/>
    <property type="evidence" value="ECO:0007669"/>
    <property type="project" value="UniProtKB-SubCell"/>
</dbReference>
<dbReference type="PATRIC" id="fig|123899.6.peg.1611"/>
<feature type="transmembrane region" description="Helical" evidence="7">
    <location>
        <begin position="308"/>
        <end position="326"/>
    </location>
</feature>
<dbReference type="Proteomes" id="UP000076825">
    <property type="component" value="Chromosome 1"/>
</dbReference>
<dbReference type="EMBL" id="LT546645">
    <property type="protein sequence ID" value="SAI69053.1"/>
    <property type="molecule type" value="Genomic_DNA"/>
</dbReference>
<evidence type="ECO:0000256" key="7">
    <source>
        <dbReference type="SAM" id="Phobius"/>
    </source>
</evidence>
<keyword evidence="4 7" id="KW-0812">Transmembrane</keyword>
<dbReference type="CDD" id="cd06173">
    <property type="entry name" value="MFS_MefA_like"/>
    <property type="match status" value="1"/>
</dbReference>
<feature type="transmembrane region" description="Helical" evidence="7">
    <location>
        <begin position="363"/>
        <end position="385"/>
    </location>
</feature>
<feature type="transmembrane region" description="Helical" evidence="7">
    <location>
        <begin position="332"/>
        <end position="351"/>
    </location>
</feature>
<dbReference type="RefSeq" id="WP_082832954.1">
    <property type="nucleotide sequence ID" value="NZ_CP016340.1"/>
</dbReference>
<keyword evidence="2" id="KW-0813">Transport</keyword>
<evidence type="ECO:0000313" key="9">
    <source>
        <dbReference type="Proteomes" id="UP000076825"/>
    </source>
</evidence>
<dbReference type="InterPro" id="IPR010290">
    <property type="entry name" value="TM_effector"/>
</dbReference>
<organism evidence="8 9">
    <name type="scientific">Bordetella trematum</name>
    <dbReference type="NCBI Taxonomy" id="123899"/>
    <lineage>
        <taxon>Bacteria</taxon>
        <taxon>Pseudomonadati</taxon>
        <taxon>Pseudomonadota</taxon>
        <taxon>Betaproteobacteria</taxon>
        <taxon>Burkholderiales</taxon>
        <taxon>Alcaligenaceae</taxon>
        <taxon>Bordetella</taxon>
    </lineage>
</organism>
<evidence type="ECO:0000256" key="3">
    <source>
        <dbReference type="ARBA" id="ARBA00022475"/>
    </source>
</evidence>
<comment type="subcellular location">
    <subcellularLocation>
        <location evidence="1">Cell membrane</location>
        <topology evidence="1">Multi-pass membrane protein</topology>
    </subcellularLocation>
</comment>
<reference evidence="8 9" key="1">
    <citation type="submission" date="2016-04" db="EMBL/GenBank/DDBJ databases">
        <authorList>
            <consortium name="Pathogen Informatics"/>
        </authorList>
    </citation>
    <scope>NUCLEOTIDE SEQUENCE [LARGE SCALE GENOMIC DNA]</scope>
    <source>
        <strain evidence="8 9">H044680328</strain>
    </source>
</reference>
<sequence length="435" mass="46016">MPDPSTVSASPSGSPLSHSNFRDVWTGQFISQIGSSAHAVGVAFFLKEATESATFVGGALFVTGFAALLCLPIAGITADRRNRKHIVLICDAMGAVATFILACALLLAPAPMPEWLPYLVVLGSLTVAVSSAFFRPAFGALLPDLVPRNALASANSLYKTGARLGDLVGTTCGGIIYRFVGPGNIFIGNAVSYLISVIFVSRAKPDIIFAPSPATDNLGKQTEGLYDNFIKGVSTLTKIPGGRLFLSMALVINFFATPIFVLMPFHVSNVLHGQASLYGALMASLSLGILTGYFFAAKVSLARTSNSTTIVAIIVLMCAAFVIFAQATSPTLALIALFIAGIANGYWSIFFETSLQSTIPRDALGRVYACYGMLSGGLVPLSSLLGGIIQDFIGQDTVLLFSICAAFMTAYPLLLLSRKNFTSFFDHLRRANKTV</sequence>
<gene>
    <name evidence="8" type="primary">entS</name>
    <name evidence="8" type="ORF">SAMEA3906487_01629</name>
</gene>
<keyword evidence="5 7" id="KW-1133">Transmembrane helix</keyword>
<dbReference type="Pfam" id="PF05977">
    <property type="entry name" value="MFS_3"/>
    <property type="match status" value="1"/>
</dbReference>
<name>A0A157SFT4_9BORD</name>
<evidence type="ECO:0000256" key="2">
    <source>
        <dbReference type="ARBA" id="ARBA00022448"/>
    </source>
</evidence>
<accession>A0A157SFT4</accession>
<dbReference type="AlphaFoldDB" id="A0A157SFT4"/>
<dbReference type="KEGG" id="btrm:SAMEA390648701629"/>
<dbReference type="GeneID" id="56591083"/>
<evidence type="ECO:0000256" key="5">
    <source>
        <dbReference type="ARBA" id="ARBA00022989"/>
    </source>
</evidence>
<dbReference type="Gene3D" id="1.20.1250.20">
    <property type="entry name" value="MFS general substrate transporter like domains"/>
    <property type="match status" value="1"/>
</dbReference>
<keyword evidence="3" id="KW-1003">Cell membrane</keyword>
<proteinExistence type="predicted"/>
<dbReference type="SUPFAM" id="SSF103473">
    <property type="entry name" value="MFS general substrate transporter"/>
    <property type="match status" value="1"/>
</dbReference>
<feature type="transmembrane region" description="Helical" evidence="7">
    <location>
        <begin position="115"/>
        <end position="134"/>
    </location>
</feature>
<feature type="transmembrane region" description="Helical" evidence="7">
    <location>
        <begin position="86"/>
        <end position="109"/>
    </location>
</feature>
<keyword evidence="9" id="KW-1185">Reference proteome</keyword>
<keyword evidence="6 7" id="KW-0472">Membrane</keyword>
<protein>
    <submittedName>
        <fullName evidence="8">Enterobactin exporter EntS</fullName>
    </submittedName>
</protein>
<feature type="transmembrane region" description="Helical" evidence="7">
    <location>
        <begin position="277"/>
        <end position="296"/>
    </location>
</feature>
<dbReference type="PANTHER" id="PTHR23513">
    <property type="entry name" value="INTEGRAL MEMBRANE EFFLUX PROTEIN-RELATED"/>
    <property type="match status" value="1"/>
</dbReference>
<evidence type="ECO:0000313" key="8">
    <source>
        <dbReference type="EMBL" id="SAI69053.1"/>
    </source>
</evidence>
<evidence type="ECO:0000256" key="4">
    <source>
        <dbReference type="ARBA" id="ARBA00022692"/>
    </source>
</evidence>
<feature type="transmembrane region" description="Helical" evidence="7">
    <location>
        <begin position="244"/>
        <end position="265"/>
    </location>
</feature>
<dbReference type="InterPro" id="IPR036259">
    <property type="entry name" value="MFS_trans_sf"/>
</dbReference>
<feature type="transmembrane region" description="Helical" evidence="7">
    <location>
        <begin position="53"/>
        <end position="74"/>
    </location>
</feature>
<dbReference type="OrthoDB" id="7283966at2"/>
<dbReference type="PANTHER" id="PTHR23513:SF6">
    <property type="entry name" value="MAJOR FACILITATOR SUPERFAMILY ASSOCIATED DOMAIN-CONTAINING PROTEIN"/>
    <property type="match status" value="1"/>
</dbReference>
<evidence type="ECO:0000256" key="6">
    <source>
        <dbReference type="ARBA" id="ARBA00023136"/>
    </source>
</evidence>
<feature type="transmembrane region" description="Helical" evidence="7">
    <location>
        <begin position="397"/>
        <end position="416"/>
    </location>
</feature>